<dbReference type="RefSeq" id="XP_020437301.1">
    <property type="nucleotide sequence ID" value="XM_020573184.1"/>
</dbReference>
<dbReference type="Proteomes" id="UP000001396">
    <property type="component" value="Unassembled WGS sequence"/>
</dbReference>
<feature type="domain" description="FUZ/MON1/HPS1 second Longin" evidence="3">
    <location>
        <begin position="257"/>
        <end position="352"/>
    </location>
</feature>
<dbReference type="EMBL" id="ADBJ01000008">
    <property type="protein sequence ID" value="EFA85192.1"/>
    <property type="molecule type" value="Genomic_DNA"/>
</dbReference>
<organism evidence="4 5">
    <name type="scientific">Heterostelium pallidum (strain ATCC 26659 / Pp 5 / PN500)</name>
    <name type="common">Cellular slime mold</name>
    <name type="synonym">Polysphondylium pallidum</name>
    <dbReference type="NCBI Taxonomy" id="670386"/>
    <lineage>
        <taxon>Eukaryota</taxon>
        <taxon>Amoebozoa</taxon>
        <taxon>Evosea</taxon>
        <taxon>Eumycetozoa</taxon>
        <taxon>Dictyostelia</taxon>
        <taxon>Acytosteliales</taxon>
        <taxon>Acytosteliaceae</taxon>
        <taxon>Heterostelium</taxon>
    </lineage>
</organism>
<proteinExistence type="predicted"/>
<dbReference type="InterPro" id="IPR043972">
    <property type="entry name" value="FUZ/MON1/HPS1_longin_1"/>
</dbReference>
<dbReference type="InterPro" id="IPR004353">
    <property type="entry name" value="Mon1"/>
</dbReference>
<evidence type="ECO:0000259" key="3">
    <source>
        <dbReference type="Pfam" id="PF19037"/>
    </source>
</evidence>
<evidence type="ECO:0000256" key="1">
    <source>
        <dbReference type="SAM" id="MobiDB-lite"/>
    </source>
</evidence>
<dbReference type="AlphaFoldDB" id="D3B1L8"/>
<dbReference type="InParanoid" id="D3B1L8"/>
<dbReference type="Pfam" id="PF19037">
    <property type="entry name" value="Fuz_longin_2"/>
    <property type="match status" value="1"/>
</dbReference>
<feature type="domain" description="FUZ/MON1/HPS1 first Longin" evidence="2">
    <location>
        <begin position="98"/>
        <end position="218"/>
    </location>
</feature>
<evidence type="ECO:0000259" key="2">
    <source>
        <dbReference type="Pfam" id="PF19036"/>
    </source>
</evidence>
<evidence type="ECO:0000313" key="4">
    <source>
        <dbReference type="EMBL" id="EFA85192.1"/>
    </source>
</evidence>
<feature type="compositionally biased region" description="Polar residues" evidence="1">
    <location>
        <begin position="1"/>
        <end position="22"/>
    </location>
</feature>
<accession>D3B1L8</accession>
<feature type="compositionally biased region" description="Low complexity" evidence="1">
    <location>
        <begin position="33"/>
        <end position="42"/>
    </location>
</feature>
<dbReference type="InterPro" id="IPR043971">
    <property type="entry name" value="FUZ/MON1/HPS1_longin_2"/>
</dbReference>
<dbReference type="Pfam" id="PF19036">
    <property type="entry name" value="Fuz_longin_1"/>
    <property type="match status" value="1"/>
</dbReference>
<dbReference type="GO" id="GO:0006623">
    <property type="term" value="P:protein targeting to vacuole"/>
    <property type="evidence" value="ECO:0007669"/>
    <property type="project" value="InterPro"/>
</dbReference>
<comment type="caution">
    <text evidence="4">The sequence shown here is derived from an EMBL/GenBank/DDBJ whole genome shotgun (WGS) entry which is preliminary data.</text>
</comment>
<protein>
    <submittedName>
        <fullName evidence="4">DUF254 family protein</fullName>
    </submittedName>
</protein>
<gene>
    <name evidence="4" type="primary">mon1</name>
    <name evidence="4" type="ORF">PPL_02192</name>
</gene>
<evidence type="ECO:0000313" key="5">
    <source>
        <dbReference type="Proteomes" id="UP000001396"/>
    </source>
</evidence>
<reference evidence="4 5" key="1">
    <citation type="journal article" date="2011" name="Genome Res.">
        <title>Phylogeny-wide analysis of social amoeba genomes highlights ancient origins for complex intercellular communication.</title>
        <authorList>
            <person name="Heidel A.J."/>
            <person name="Lawal H.M."/>
            <person name="Felder M."/>
            <person name="Schilde C."/>
            <person name="Helps N.R."/>
            <person name="Tunggal B."/>
            <person name="Rivero F."/>
            <person name="John U."/>
            <person name="Schleicher M."/>
            <person name="Eichinger L."/>
            <person name="Platzer M."/>
            <person name="Noegel A.A."/>
            <person name="Schaap P."/>
            <person name="Gloeckner G."/>
        </authorList>
    </citation>
    <scope>NUCLEOTIDE SEQUENCE [LARGE SCALE GENOMIC DNA]</scope>
    <source>
        <strain evidence="5">ATCC 26659 / Pp 5 / PN500</strain>
    </source>
</reference>
<dbReference type="PANTHER" id="PTHR13027:SF7">
    <property type="entry name" value="VACUOLAR FUSION PROTEIN MON1 HOMOLOG"/>
    <property type="match status" value="1"/>
</dbReference>
<dbReference type="STRING" id="670386.D3B1L8"/>
<keyword evidence="5" id="KW-1185">Reference proteome</keyword>
<feature type="region of interest" description="Disordered" evidence="1">
    <location>
        <begin position="1"/>
        <end position="50"/>
    </location>
</feature>
<dbReference type="GeneID" id="31357717"/>
<sequence>MSDQLGSSKSGAVDQLNGNNAGSDKAKPLLIGDENNSSSSISIDDEDDSDKASLVAPTIDEMLSKIDETTLANLDKPMMVRKYQHEDCSTPEWFEHSKHVFIFSLSGKPIYSRYGDEVQLNTFMATLSAMSSFVESQKDELRYINAGAFKFVFLHRDPLCLVSIYNTSEPPQIVSAQLEYMHALVVSMLTQTNMKAVFDAKYDLRDLLGGTDKFLDNLMKTIDNDTSILLNSVNCLRLNYNTRNEITTIIHNNRHESVLFALLVAGNKLVSFVKQKKYSLKPQDIHIVMNFVSSTSSFRESETWTPICLPNFNDAGFLHLYICYIMPDVCLLLFSAQAEAFYHLSSSKDAIVKELESRNLLEELSKAVQNHGYSVEATGVPYLLHFIQNETVMVAVASSHELYATFSPLESKQNVFDSFSQLLQWIKDNESNIYNPFLKILKD</sequence>
<dbReference type="FunCoup" id="D3B1L8">
    <property type="interactions" value="161"/>
</dbReference>
<dbReference type="PRINTS" id="PR01546">
    <property type="entry name" value="YEAST73DUF"/>
</dbReference>
<dbReference type="PANTHER" id="PTHR13027">
    <property type="entry name" value="SAND PROTEIN-RELATED"/>
    <property type="match status" value="1"/>
</dbReference>
<dbReference type="OMA" id="DIMIIQS"/>
<name>D3B1L8_HETP5</name>
<dbReference type="GO" id="GO:0016192">
    <property type="term" value="P:vesicle-mediated transport"/>
    <property type="evidence" value="ECO:0007669"/>
    <property type="project" value="InterPro"/>
</dbReference>